<dbReference type="InterPro" id="IPR019606">
    <property type="entry name" value="GerMN"/>
</dbReference>
<organism evidence="2">
    <name type="scientific">marine metagenome</name>
    <dbReference type="NCBI Taxonomy" id="408172"/>
    <lineage>
        <taxon>unclassified sequences</taxon>
        <taxon>metagenomes</taxon>
        <taxon>ecological metagenomes</taxon>
    </lineage>
</organism>
<dbReference type="EMBL" id="UINC01002688">
    <property type="protein sequence ID" value="SUZ99293.1"/>
    <property type="molecule type" value="Genomic_DNA"/>
</dbReference>
<feature type="domain" description="GerMN" evidence="1">
    <location>
        <begin position="80"/>
        <end position="169"/>
    </location>
</feature>
<reference evidence="2" key="1">
    <citation type="submission" date="2018-05" db="EMBL/GenBank/DDBJ databases">
        <authorList>
            <person name="Lanie J.A."/>
            <person name="Ng W.-L."/>
            <person name="Kazmierczak K.M."/>
            <person name="Andrzejewski T.M."/>
            <person name="Davidsen T.M."/>
            <person name="Wayne K.J."/>
            <person name="Tettelin H."/>
            <person name="Glass J.I."/>
            <person name="Rusch D."/>
            <person name="Podicherti R."/>
            <person name="Tsui H.-C.T."/>
            <person name="Winkler M.E."/>
        </authorList>
    </citation>
    <scope>NUCLEOTIDE SEQUENCE</scope>
</reference>
<evidence type="ECO:0000259" key="1">
    <source>
        <dbReference type="SMART" id="SM00909"/>
    </source>
</evidence>
<gene>
    <name evidence="2" type="ORF">METZ01_LOCUS52147</name>
</gene>
<evidence type="ECO:0000313" key="2">
    <source>
        <dbReference type="EMBL" id="SUZ99293.1"/>
    </source>
</evidence>
<proteinExistence type="predicted"/>
<protein>
    <recommendedName>
        <fullName evidence="1">GerMN domain-containing protein</fullName>
    </recommendedName>
</protein>
<dbReference type="Pfam" id="PF10646">
    <property type="entry name" value="Germane"/>
    <property type="match status" value="1"/>
</dbReference>
<sequence>MTALIAIIVTGAIAAWLLFITLSETGQDPVSTTSNSPLVDDPDALLPTIPATLFYVAEQGTVLVGREHAVPEDVATTNQARLLIEQQLLPPEPPLTSALPEGTTLLGVYISDRGDAFVDFSREINTEHSGGSLEELFTIYAIVNTLTVNLPSITGVQILIEGQEVDTLAGHIDLRRPLAQSLKWVEPL</sequence>
<dbReference type="SMART" id="SM00909">
    <property type="entry name" value="Germane"/>
    <property type="match status" value="1"/>
</dbReference>
<dbReference type="AlphaFoldDB" id="A0A381SDT7"/>
<name>A0A381SDT7_9ZZZZ</name>
<accession>A0A381SDT7</accession>